<dbReference type="GO" id="GO:0008270">
    <property type="term" value="F:zinc ion binding"/>
    <property type="evidence" value="ECO:0007669"/>
    <property type="project" value="UniProtKB-KW"/>
</dbReference>
<evidence type="ECO:0000256" key="7">
    <source>
        <dbReference type="ARBA" id="ARBA00023125"/>
    </source>
</evidence>
<feature type="compositionally biased region" description="Acidic residues" evidence="10">
    <location>
        <begin position="624"/>
        <end position="638"/>
    </location>
</feature>
<dbReference type="PANTHER" id="PTHR13237">
    <property type="entry name" value="SOMETHING ABOUT SILENCING PROTEIN 10-RELATED"/>
    <property type="match status" value="1"/>
</dbReference>
<keyword evidence="9" id="KW-0175">Coiled coil</keyword>
<dbReference type="SMART" id="SM00692">
    <property type="entry name" value="DM3"/>
    <property type="match status" value="1"/>
</dbReference>
<dbReference type="Pfam" id="PF09368">
    <property type="entry name" value="Sas10"/>
    <property type="match status" value="1"/>
</dbReference>
<protein>
    <submittedName>
        <fullName evidence="11">Uncharacterized protein</fullName>
    </submittedName>
</protein>
<evidence type="ECO:0000313" key="11">
    <source>
        <dbReference type="EMBL" id="CAD7231360.1"/>
    </source>
</evidence>
<keyword evidence="6" id="KW-0862">Zinc</keyword>
<comment type="similarity">
    <text evidence="2">Belongs to the SAS10 family.</text>
</comment>
<evidence type="ECO:0000256" key="2">
    <source>
        <dbReference type="ARBA" id="ARBA00010979"/>
    </source>
</evidence>
<feature type="region of interest" description="Disordered" evidence="10">
    <location>
        <begin position="533"/>
        <end position="682"/>
    </location>
</feature>
<evidence type="ECO:0000256" key="1">
    <source>
        <dbReference type="ARBA" id="ARBA00004123"/>
    </source>
</evidence>
<evidence type="ECO:0000256" key="9">
    <source>
        <dbReference type="SAM" id="Coils"/>
    </source>
</evidence>
<dbReference type="GO" id="GO:0003677">
    <property type="term" value="F:DNA binding"/>
    <property type="evidence" value="ECO:0007669"/>
    <property type="project" value="UniProtKB-UniRule"/>
</dbReference>
<evidence type="ECO:0000256" key="5">
    <source>
        <dbReference type="ARBA" id="ARBA00022771"/>
    </source>
</evidence>
<name>A0A7R8WIW6_9CRUS</name>
<evidence type="ECO:0000256" key="4">
    <source>
        <dbReference type="ARBA" id="ARBA00022723"/>
    </source>
</evidence>
<comment type="subcellular location">
    <subcellularLocation>
        <location evidence="1">Nucleus</location>
    </subcellularLocation>
</comment>
<dbReference type="EMBL" id="OB663429">
    <property type="protein sequence ID" value="CAD7231360.1"/>
    <property type="molecule type" value="Genomic_DNA"/>
</dbReference>
<dbReference type="InterPro" id="IPR018972">
    <property type="entry name" value="Sas10_C_dom"/>
</dbReference>
<dbReference type="Pfam" id="PF04000">
    <property type="entry name" value="Sas10_Utp3"/>
    <property type="match status" value="1"/>
</dbReference>
<feature type="compositionally biased region" description="Basic and acidic residues" evidence="10">
    <location>
        <begin position="643"/>
        <end position="656"/>
    </location>
</feature>
<dbReference type="AlphaFoldDB" id="A0A7R8WIW6"/>
<feature type="compositionally biased region" description="Basic residues" evidence="10">
    <location>
        <begin position="600"/>
        <end position="611"/>
    </location>
</feature>
<keyword evidence="8" id="KW-0539">Nucleus</keyword>
<dbReference type="GO" id="GO:0000462">
    <property type="term" value="P:maturation of SSU-rRNA from tricistronic rRNA transcript (SSU-rRNA, 5.8S rRNA, LSU-rRNA)"/>
    <property type="evidence" value="ECO:0007669"/>
    <property type="project" value="TreeGrafter"/>
</dbReference>
<keyword evidence="4" id="KW-0479">Metal-binding</keyword>
<feature type="compositionally biased region" description="Acidic residues" evidence="10">
    <location>
        <begin position="955"/>
        <end position="969"/>
    </location>
</feature>
<dbReference type="PROSITE" id="PS50950">
    <property type="entry name" value="ZF_THAP"/>
    <property type="match status" value="2"/>
</dbReference>
<feature type="region of interest" description="Disordered" evidence="10">
    <location>
        <begin position="940"/>
        <end position="969"/>
    </location>
</feature>
<feature type="compositionally biased region" description="Basic residues" evidence="10">
    <location>
        <begin position="758"/>
        <end position="767"/>
    </location>
</feature>
<dbReference type="Pfam" id="PF05485">
    <property type="entry name" value="THAP"/>
    <property type="match status" value="2"/>
</dbReference>
<feature type="coiled-coil region" evidence="9">
    <location>
        <begin position="402"/>
        <end position="429"/>
    </location>
</feature>
<feature type="compositionally biased region" description="Acidic residues" evidence="10">
    <location>
        <begin position="658"/>
        <end position="672"/>
    </location>
</feature>
<dbReference type="OrthoDB" id="1924577at2759"/>
<keyword evidence="7" id="KW-0238">DNA-binding</keyword>
<dbReference type="PANTHER" id="PTHR13237:SF8">
    <property type="entry name" value="SOMETHING ABOUT SILENCING PROTEIN 10"/>
    <property type="match status" value="1"/>
</dbReference>
<dbReference type="InterPro" id="IPR007146">
    <property type="entry name" value="Sas10/Utp3/C1D"/>
</dbReference>
<sequence>MYSRGVCPLGSSCPAVPSIFPSFPRYLQAHNRKRKPPKEKESLVTLPTSNEPLVILHEAVSVDEEIVTPSERLKVTEHDHSVPAEIVTPSERLKIAECDHSVPAEVVTPSERLKITEHDDHSVPAEIVTPSERLKITEHDHSFPAEINCIMVRSCSAVGCKERATKGTEVHFFRFPFGDPPRLENWVKAIRRKDFIPVRGSSVLCSKHFESSYIFVRNGKTVVSCGDPCCMTLNQACPLRSSCPAVPSIFPSFSRYLQAHNRKRRPPKERKSLVTLPTWNEPLVILHEAVSVDEEIVIPSERLKVTENDHSVPAEIVTPSERLKITEHDDHSVPAEIVTPSELLKITDHDHSVPAEVVTPSERLKIAECDHSVPAEVVTPSERLKIIEHDHSYCPTLSIEWMRIMRKRIELLEKQLEIARKKVKNEVRKGRKKDQKILDAYKRIENMKMMPDCFAYGCGHRSIVGEFFGPLCHMYSFPKDEDHFKIWEWFSRRRDREATADDWLCSCHFENGEVSNGPTKRFLPTKEALNYEYSGPSRKQKDEEDVDSLSSAFKSGGKKNEEEEGDERFPQPSTSSSREYFYDEIDDINDRREEGVLKLSRGKLDKKRKGKDKVAVLNVGSDALDSESEEDEEGEEDYASTLEKIRREVEQERMGSDLESDEESEGEVDDLGDWGTSLSSYRGADVVDKDYRGTFRPEDEEAAALEEQEAVALRNRILSQMTEADFDLDCFFPTTSTVTENAEEEPETQTDSPAAAKSKSKSGKAKKSSTPEEDQTEAVSDKELKKRIKKESPELEGLILEFREKLSELREIVLPALKILRSKLAMENAEETSKVIEPLVRFLELKKRLLVQYSVNLSFYFHLKATPGISIKDHPIVPTLLRFRTLCHELMRGDAKFQEVFEMILAKEADQENNEEEEEEVEVVPVQRSTKWEKIVVHESQDAEDMEEGVPASVEGDEMEEDEQEENEDGITMGKRAITYQIAKNKGLVAKKKKEYRNPRVKHRMKFRKAVIRRKGQVRAMRSEVKKYSGEASGIRAGVIRSRKFVS</sequence>
<evidence type="ECO:0000256" key="3">
    <source>
        <dbReference type="ARBA" id="ARBA00022553"/>
    </source>
</evidence>
<accession>A0A7R8WIW6</accession>
<proteinExistence type="inferred from homology"/>
<organism evidence="11">
    <name type="scientific">Cyprideis torosa</name>
    <dbReference type="NCBI Taxonomy" id="163714"/>
    <lineage>
        <taxon>Eukaryota</taxon>
        <taxon>Metazoa</taxon>
        <taxon>Ecdysozoa</taxon>
        <taxon>Arthropoda</taxon>
        <taxon>Crustacea</taxon>
        <taxon>Oligostraca</taxon>
        <taxon>Ostracoda</taxon>
        <taxon>Podocopa</taxon>
        <taxon>Podocopida</taxon>
        <taxon>Cytherocopina</taxon>
        <taxon>Cytheroidea</taxon>
        <taxon>Cytherideidae</taxon>
        <taxon>Cyprideis</taxon>
    </lineage>
</organism>
<evidence type="ECO:0000256" key="8">
    <source>
        <dbReference type="ARBA" id="ARBA00023242"/>
    </source>
</evidence>
<evidence type="ECO:0000256" key="10">
    <source>
        <dbReference type="SAM" id="MobiDB-lite"/>
    </source>
</evidence>
<dbReference type="SMART" id="SM00980">
    <property type="entry name" value="THAP"/>
    <property type="match status" value="2"/>
</dbReference>
<dbReference type="InterPro" id="IPR006612">
    <property type="entry name" value="THAP_Znf"/>
</dbReference>
<gene>
    <name evidence="11" type="ORF">CTOB1V02_LOCUS9207</name>
</gene>
<feature type="region of interest" description="Disordered" evidence="10">
    <location>
        <begin position="738"/>
        <end position="785"/>
    </location>
</feature>
<keyword evidence="3" id="KW-0597">Phosphoprotein</keyword>
<reference evidence="11" key="1">
    <citation type="submission" date="2020-11" db="EMBL/GenBank/DDBJ databases">
        <authorList>
            <person name="Tran Van P."/>
        </authorList>
    </citation>
    <scope>NUCLEOTIDE SEQUENCE</scope>
</reference>
<dbReference type="SUPFAM" id="SSF57716">
    <property type="entry name" value="Glucocorticoid receptor-like (DNA-binding domain)"/>
    <property type="match status" value="2"/>
</dbReference>
<evidence type="ECO:0000256" key="6">
    <source>
        <dbReference type="ARBA" id="ARBA00022833"/>
    </source>
</evidence>
<keyword evidence="5" id="KW-0863">Zinc-finger</keyword>
<dbReference type="GO" id="GO:0032040">
    <property type="term" value="C:small-subunit processome"/>
    <property type="evidence" value="ECO:0007669"/>
    <property type="project" value="TreeGrafter"/>
</dbReference>